<dbReference type="Pfam" id="PF00483">
    <property type="entry name" value="NTP_transferase"/>
    <property type="match status" value="1"/>
</dbReference>
<feature type="domain" description="Nucleotidyl transferase" evidence="3">
    <location>
        <begin position="1"/>
        <end position="223"/>
    </location>
</feature>
<keyword evidence="2 4" id="KW-0548">Nucleotidyltransferase</keyword>
<evidence type="ECO:0000256" key="2">
    <source>
        <dbReference type="ARBA" id="ARBA00022695"/>
    </source>
</evidence>
<dbReference type="NCBIfam" id="NF045761">
    <property type="entry name" value="NAMPUrTaseMurU"/>
    <property type="match status" value="1"/>
</dbReference>
<gene>
    <name evidence="4" type="primary">murU</name>
    <name evidence="4" type="ORF">IHBHHGIJ_02675</name>
    <name evidence="5" type="ORF">KFEGEMFD_02862</name>
</gene>
<dbReference type="GO" id="GO:0016779">
    <property type="term" value="F:nucleotidyltransferase activity"/>
    <property type="evidence" value="ECO:0007669"/>
    <property type="project" value="UniProtKB-KW"/>
</dbReference>
<dbReference type="RefSeq" id="WP_419183924.1">
    <property type="nucleotide sequence ID" value="NZ_CACSIK010000001.1"/>
</dbReference>
<dbReference type="EMBL" id="CACSIM010000004">
    <property type="protein sequence ID" value="CAA0112901.1"/>
    <property type="molecule type" value="Genomic_DNA"/>
</dbReference>
<dbReference type="CDD" id="cd06422">
    <property type="entry name" value="NTP_transferase_like_1"/>
    <property type="match status" value="1"/>
</dbReference>
<keyword evidence="6" id="KW-1185">Reference proteome</keyword>
<dbReference type="InterPro" id="IPR054790">
    <property type="entry name" value="MurU"/>
</dbReference>
<organism evidence="4 6">
    <name type="scientific">Zhongshania aliphaticivorans</name>
    <dbReference type="NCBI Taxonomy" id="1470434"/>
    <lineage>
        <taxon>Bacteria</taxon>
        <taxon>Pseudomonadati</taxon>
        <taxon>Pseudomonadota</taxon>
        <taxon>Gammaproteobacteria</taxon>
        <taxon>Cellvibrionales</taxon>
        <taxon>Spongiibacteraceae</taxon>
        <taxon>Zhongshania</taxon>
    </lineage>
</organism>
<dbReference type="InterPro" id="IPR005835">
    <property type="entry name" value="NTP_transferase_dom"/>
</dbReference>
<dbReference type="InterPro" id="IPR029044">
    <property type="entry name" value="Nucleotide-diphossugar_trans"/>
</dbReference>
<dbReference type="Gene3D" id="3.90.550.10">
    <property type="entry name" value="Spore Coat Polysaccharide Biosynthesis Protein SpsA, Chain A"/>
    <property type="match status" value="1"/>
</dbReference>
<dbReference type="Proteomes" id="UP000435877">
    <property type="component" value="Unassembled WGS sequence"/>
</dbReference>
<accession>A0A5S9NWK1</accession>
<evidence type="ECO:0000313" key="5">
    <source>
        <dbReference type="EMBL" id="CAA0112901.1"/>
    </source>
</evidence>
<protein>
    <submittedName>
        <fullName evidence="4">N-acetylmuramate alpha-1-phosphate uridylyltransferase</fullName>
        <ecNumber evidence="4">2.7.7.-</ecNumber>
    </submittedName>
</protein>
<proteinExistence type="predicted"/>
<dbReference type="PANTHER" id="PTHR43584">
    <property type="entry name" value="NUCLEOTIDYL TRANSFERASE"/>
    <property type="match status" value="1"/>
</dbReference>
<evidence type="ECO:0000313" key="7">
    <source>
        <dbReference type="Proteomes" id="UP000439591"/>
    </source>
</evidence>
<dbReference type="SUPFAM" id="SSF53448">
    <property type="entry name" value="Nucleotide-diphospho-sugar transferases"/>
    <property type="match status" value="1"/>
</dbReference>
<reference evidence="6 7" key="1">
    <citation type="submission" date="2019-11" db="EMBL/GenBank/DDBJ databases">
        <authorList>
            <person name="Holert J."/>
        </authorList>
    </citation>
    <scope>NUCLEOTIDE SEQUENCE [LARGE SCALE GENOMIC DNA]</scope>
    <source>
        <strain evidence="5">BC3_2A</strain>
        <strain evidence="4">SB11_1A</strain>
    </source>
</reference>
<evidence type="ECO:0000313" key="4">
    <source>
        <dbReference type="EMBL" id="CAA0095121.1"/>
    </source>
</evidence>
<dbReference type="EMBL" id="CACSIK010000001">
    <property type="protein sequence ID" value="CAA0095121.1"/>
    <property type="molecule type" value="Genomic_DNA"/>
</dbReference>
<name>A0A5S9NWK1_9GAMM</name>
<dbReference type="Proteomes" id="UP000439591">
    <property type="component" value="Unassembled WGS sequence"/>
</dbReference>
<dbReference type="InterPro" id="IPR050065">
    <property type="entry name" value="GlmU-like"/>
</dbReference>
<dbReference type="AlphaFoldDB" id="A0A5S9NWK1"/>
<evidence type="ECO:0000259" key="3">
    <source>
        <dbReference type="Pfam" id="PF00483"/>
    </source>
</evidence>
<sequence length="231" mass="25207">MILAAGLGTRMRPLTDHTPKPLLQAGGKALIDYHIEKLAAIGVSNIVVNCSWLADQLAHYLGDGSRYGLNIIVSREDQPLETAGGIVNALPLLLDDMQKDEPFILVNGDIWTDFDFADLLNCRPESGHLVMVENPPHNPSGDFVLSAEGLISERQGSHDNEDTASPVYTFSGISVWRPSVFEDFNPGKRPLKPVMLAAMEKQRLSGRLHAGAWWDIGTPERLAALDAMLSA</sequence>
<evidence type="ECO:0000313" key="6">
    <source>
        <dbReference type="Proteomes" id="UP000435877"/>
    </source>
</evidence>
<keyword evidence="1 4" id="KW-0808">Transferase</keyword>
<dbReference type="EC" id="2.7.7.-" evidence="4"/>
<dbReference type="PANTHER" id="PTHR43584:SF8">
    <property type="entry name" value="N-ACETYLMURAMATE ALPHA-1-PHOSPHATE URIDYLYLTRANSFERASE"/>
    <property type="match status" value="1"/>
</dbReference>
<evidence type="ECO:0000256" key="1">
    <source>
        <dbReference type="ARBA" id="ARBA00022679"/>
    </source>
</evidence>